<protein>
    <submittedName>
        <fullName evidence="7">Pyrroline-5-carboxylate reductase</fullName>
    </submittedName>
</protein>
<sequence>MSSSDSLTVTIVGGGNMGTAVLRSLASTKANIRLATRSQATLDAYAASHNAEPFQAPDATHRACVGADIVVLALKPAAILATAAFLAKDAADGTPRLADGTVVVSLAAGLSLAALHGALPPNVVVIRGMPSTPMAIGSGTLSLAAADPAHKASADALVALTTLFEPAADAVVTVPEDAMHAVTALAGSGPAYIFAMAEAFLDAGSILGLEPQLARDLVRGTIVGAASYLASHDDFPATRLRTEVTSPNGTTAAALSVLDERNWRAILVDAIRAGAARSVEMGKALDDMAAAAAAEPSTDA</sequence>
<dbReference type="AlphaFoldDB" id="A0A0L0D5Y1"/>
<evidence type="ECO:0000259" key="6">
    <source>
        <dbReference type="Pfam" id="PF14748"/>
    </source>
</evidence>
<keyword evidence="2 4" id="KW-0521">NADP</keyword>
<evidence type="ECO:0000256" key="2">
    <source>
        <dbReference type="ARBA" id="ARBA00022857"/>
    </source>
</evidence>
<dbReference type="Proteomes" id="UP000054408">
    <property type="component" value="Unassembled WGS sequence"/>
</dbReference>
<feature type="domain" description="Pyrroline-5-carboxylate reductase catalytic N-terminal" evidence="5">
    <location>
        <begin position="9"/>
        <end position="108"/>
    </location>
</feature>
<dbReference type="InterPro" id="IPR029036">
    <property type="entry name" value="P5CR_dimer"/>
</dbReference>
<dbReference type="PANTHER" id="PTHR11645:SF0">
    <property type="entry name" value="PYRROLINE-5-CARBOXYLATE REDUCTASE 3"/>
    <property type="match status" value="1"/>
</dbReference>
<dbReference type="eggNOG" id="KOG3124">
    <property type="taxonomic scope" value="Eukaryota"/>
</dbReference>
<dbReference type="GO" id="GO:0055129">
    <property type="term" value="P:L-proline biosynthetic process"/>
    <property type="evidence" value="ECO:0007669"/>
    <property type="project" value="TreeGrafter"/>
</dbReference>
<evidence type="ECO:0000256" key="4">
    <source>
        <dbReference type="PIRSR" id="PIRSR000193-1"/>
    </source>
</evidence>
<gene>
    <name evidence="7" type="ORF">AMSG_02508</name>
</gene>
<dbReference type="PROSITE" id="PS00521">
    <property type="entry name" value="P5CR"/>
    <property type="match status" value="1"/>
</dbReference>
<keyword evidence="3" id="KW-0560">Oxidoreductase</keyword>
<accession>A0A0L0D5Y1</accession>
<comment type="similarity">
    <text evidence="1">Belongs to the pyrroline-5-carboxylate reductase family.</text>
</comment>
<feature type="domain" description="Pyrroline-5-carboxylate reductase dimerisation" evidence="6">
    <location>
        <begin position="176"/>
        <end position="281"/>
    </location>
</feature>
<dbReference type="Pfam" id="PF14748">
    <property type="entry name" value="P5CR_dimer"/>
    <property type="match status" value="1"/>
</dbReference>
<dbReference type="EMBL" id="GL349447">
    <property type="protein sequence ID" value="KNC47491.1"/>
    <property type="molecule type" value="Genomic_DNA"/>
</dbReference>
<dbReference type="OMA" id="AKQTCLG"/>
<dbReference type="InterPro" id="IPR028939">
    <property type="entry name" value="P5C_Rdtase_cat_N"/>
</dbReference>
<dbReference type="STRING" id="461836.A0A0L0D5Y1"/>
<dbReference type="RefSeq" id="XP_013759427.1">
    <property type="nucleotide sequence ID" value="XM_013903973.1"/>
</dbReference>
<organism evidence="7 8">
    <name type="scientific">Thecamonas trahens ATCC 50062</name>
    <dbReference type="NCBI Taxonomy" id="461836"/>
    <lineage>
        <taxon>Eukaryota</taxon>
        <taxon>Apusozoa</taxon>
        <taxon>Apusomonadida</taxon>
        <taxon>Apusomonadidae</taxon>
        <taxon>Thecamonas</taxon>
    </lineage>
</organism>
<evidence type="ECO:0000313" key="7">
    <source>
        <dbReference type="EMBL" id="KNC47491.1"/>
    </source>
</evidence>
<evidence type="ECO:0000313" key="8">
    <source>
        <dbReference type="Proteomes" id="UP000054408"/>
    </source>
</evidence>
<dbReference type="GeneID" id="25562188"/>
<reference evidence="7 8" key="1">
    <citation type="submission" date="2010-05" db="EMBL/GenBank/DDBJ databases">
        <title>The Genome Sequence of Thecamonas trahens ATCC 50062.</title>
        <authorList>
            <consortium name="The Broad Institute Genome Sequencing Platform"/>
            <person name="Russ C."/>
            <person name="Cuomo C."/>
            <person name="Shea T."/>
            <person name="Young S.K."/>
            <person name="Zeng Q."/>
            <person name="Koehrsen M."/>
            <person name="Haas B."/>
            <person name="Borodovsky M."/>
            <person name="Guigo R."/>
            <person name="Alvarado L."/>
            <person name="Berlin A."/>
            <person name="Bochicchio J."/>
            <person name="Borenstein D."/>
            <person name="Chapman S."/>
            <person name="Chen Z."/>
            <person name="Freedman E."/>
            <person name="Gellesch M."/>
            <person name="Goldberg J."/>
            <person name="Griggs A."/>
            <person name="Gujja S."/>
            <person name="Heilman E."/>
            <person name="Heiman D."/>
            <person name="Hepburn T."/>
            <person name="Howarth C."/>
            <person name="Jen D."/>
            <person name="Larson L."/>
            <person name="Mehta T."/>
            <person name="Park D."/>
            <person name="Pearson M."/>
            <person name="Roberts A."/>
            <person name="Saif S."/>
            <person name="Shenoy N."/>
            <person name="Sisk P."/>
            <person name="Stolte C."/>
            <person name="Sykes S."/>
            <person name="Thomson T."/>
            <person name="Walk T."/>
            <person name="White J."/>
            <person name="Yandava C."/>
            <person name="Burger G."/>
            <person name="Gray M.W."/>
            <person name="Holland P.W.H."/>
            <person name="King N."/>
            <person name="Lang F.B.F."/>
            <person name="Roger A.J."/>
            <person name="Ruiz-Trillo I."/>
            <person name="Lander E."/>
            <person name="Nusbaum C."/>
        </authorList>
    </citation>
    <scope>NUCLEOTIDE SEQUENCE [LARGE SCALE GENOMIC DNA]</scope>
    <source>
        <strain evidence="7 8">ATCC 50062</strain>
    </source>
</reference>
<dbReference type="InterPro" id="IPR053790">
    <property type="entry name" value="P5CR-like_CS"/>
</dbReference>
<proteinExistence type="inferred from homology"/>
<dbReference type="InterPro" id="IPR036291">
    <property type="entry name" value="NAD(P)-bd_dom_sf"/>
</dbReference>
<dbReference type="GO" id="GO:0004735">
    <property type="term" value="F:pyrroline-5-carboxylate reductase activity"/>
    <property type="evidence" value="ECO:0007669"/>
    <property type="project" value="InterPro"/>
</dbReference>
<dbReference type="InterPro" id="IPR000304">
    <property type="entry name" value="Pyrroline-COOH_reductase"/>
</dbReference>
<evidence type="ECO:0000256" key="1">
    <source>
        <dbReference type="ARBA" id="ARBA00005525"/>
    </source>
</evidence>
<keyword evidence="8" id="KW-1185">Reference proteome</keyword>
<dbReference type="HAMAP" id="MF_01925">
    <property type="entry name" value="P5C_reductase"/>
    <property type="match status" value="1"/>
</dbReference>
<dbReference type="PIRSF" id="PIRSF000193">
    <property type="entry name" value="Pyrrol-5-carb_rd"/>
    <property type="match status" value="1"/>
</dbReference>
<evidence type="ECO:0000259" key="5">
    <source>
        <dbReference type="Pfam" id="PF03807"/>
    </source>
</evidence>
<feature type="binding site" evidence="4">
    <location>
        <begin position="73"/>
        <end position="76"/>
    </location>
    <ligand>
        <name>NADP(+)</name>
        <dbReference type="ChEBI" id="CHEBI:58349"/>
    </ligand>
</feature>
<dbReference type="InterPro" id="IPR008927">
    <property type="entry name" value="6-PGluconate_DH-like_C_sf"/>
</dbReference>
<dbReference type="OrthoDB" id="10263291at2759"/>
<evidence type="ECO:0000256" key="3">
    <source>
        <dbReference type="ARBA" id="ARBA00023002"/>
    </source>
</evidence>
<dbReference type="Pfam" id="PF03807">
    <property type="entry name" value="F420_oxidored"/>
    <property type="match status" value="1"/>
</dbReference>
<dbReference type="SUPFAM" id="SSF51735">
    <property type="entry name" value="NAD(P)-binding Rossmann-fold domains"/>
    <property type="match status" value="1"/>
</dbReference>
<dbReference type="FunFam" id="1.10.3730.10:FF:000001">
    <property type="entry name" value="Pyrroline-5-carboxylate reductase"/>
    <property type="match status" value="1"/>
</dbReference>
<dbReference type="Gene3D" id="1.10.3730.10">
    <property type="entry name" value="ProC C-terminal domain-like"/>
    <property type="match status" value="1"/>
</dbReference>
<dbReference type="PANTHER" id="PTHR11645">
    <property type="entry name" value="PYRROLINE-5-CARBOXYLATE REDUCTASE"/>
    <property type="match status" value="1"/>
</dbReference>
<name>A0A0L0D5Y1_THETB</name>
<dbReference type="SUPFAM" id="SSF48179">
    <property type="entry name" value="6-phosphogluconate dehydrogenase C-terminal domain-like"/>
    <property type="match status" value="1"/>
</dbReference>
<dbReference type="Gene3D" id="3.40.50.720">
    <property type="entry name" value="NAD(P)-binding Rossmann-like Domain"/>
    <property type="match status" value="1"/>
</dbReference>